<gene>
    <name evidence="8" type="ORF">SAMN05445060_4160</name>
</gene>
<dbReference type="STRING" id="1344003.SAMN05445060_4160"/>
<feature type="region of interest" description="Disordered" evidence="5">
    <location>
        <begin position="1"/>
        <end position="20"/>
    </location>
</feature>
<evidence type="ECO:0000256" key="4">
    <source>
        <dbReference type="ARBA" id="ARBA00023136"/>
    </source>
</evidence>
<name>A0A1N7HFS1_9NOCA</name>
<dbReference type="Pfam" id="PF01694">
    <property type="entry name" value="Rhomboid"/>
    <property type="match status" value="1"/>
</dbReference>
<evidence type="ECO:0000259" key="7">
    <source>
        <dbReference type="Pfam" id="PF01694"/>
    </source>
</evidence>
<evidence type="ECO:0000256" key="5">
    <source>
        <dbReference type="SAM" id="MobiDB-lite"/>
    </source>
</evidence>
<dbReference type="AlphaFoldDB" id="A0A1N7HFS1"/>
<evidence type="ECO:0000256" key="2">
    <source>
        <dbReference type="ARBA" id="ARBA00022692"/>
    </source>
</evidence>
<organism evidence="8 9">
    <name type="scientific">Williamsia sterculiae</name>
    <dbReference type="NCBI Taxonomy" id="1344003"/>
    <lineage>
        <taxon>Bacteria</taxon>
        <taxon>Bacillati</taxon>
        <taxon>Actinomycetota</taxon>
        <taxon>Actinomycetes</taxon>
        <taxon>Mycobacteriales</taxon>
        <taxon>Nocardiaceae</taxon>
        <taxon>Williamsia</taxon>
    </lineage>
</organism>
<dbReference type="Proteomes" id="UP000186218">
    <property type="component" value="Unassembled WGS sequence"/>
</dbReference>
<keyword evidence="2 6" id="KW-0812">Transmembrane</keyword>
<dbReference type="InterPro" id="IPR022764">
    <property type="entry name" value="Peptidase_S54_rhomboid_dom"/>
</dbReference>
<keyword evidence="3 6" id="KW-1133">Transmembrane helix</keyword>
<comment type="subcellular location">
    <subcellularLocation>
        <location evidence="1">Membrane</location>
        <topology evidence="1">Multi-pass membrane protein</topology>
    </subcellularLocation>
</comment>
<accession>A0A1N7HFS1</accession>
<evidence type="ECO:0000256" key="3">
    <source>
        <dbReference type="ARBA" id="ARBA00022989"/>
    </source>
</evidence>
<feature type="transmembrane region" description="Helical" evidence="6">
    <location>
        <begin position="155"/>
        <end position="173"/>
    </location>
</feature>
<evidence type="ECO:0000313" key="9">
    <source>
        <dbReference type="Proteomes" id="UP000186218"/>
    </source>
</evidence>
<dbReference type="SUPFAM" id="SSF144091">
    <property type="entry name" value="Rhomboid-like"/>
    <property type="match status" value="1"/>
</dbReference>
<evidence type="ECO:0000256" key="6">
    <source>
        <dbReference type="SAM" id="Phobius"/>
    </source>
</evidence>
<keyword evidence="9" id="KW-1185">Reference proteome</keyword>
<evidence type="ECO:0000256" key="1">
    <source>
        <dbReference type="ARBA" id="ARBA00004141"/>
    </source>
</evidence>
<protein>
    <submittedName>
        <fullName evidence="8">Rhomboid family protein</fullName>
    </submittedName>
</protein>
<dbReference type="PANTHER" id="PTHR43066">
    <property type="entry name" value="RHOMBOID-RELATED PROTEIN"/>
    <property type="match status" value="1"/>
</dbReference>
<feature type="transmembrane region" description="Helical" evidence="6">
    <location>
        <begin position="25"/>
        <end position="43"/>
    </location>
</feature>
<dbReference type="InterPro" id="IPR035952">
    <property type="entry name" value="Rhomboid-like_sf"/>
</dbReference>
<feature type="transmembrane region" description="Helical" evidence="6">
    <location>
        <begin position="127"/>
        <end position="148"/>
    </location>
</feature>
<feature type="transmembrane region" description="Helical" evidence="6">
    <location>
        <begin position="103"/>
        <end position="121"/>
    </location>
</feature>
<keyword evidence="4 6" id="KW-0472">Membrane</keyword>
<dbReference type="EMBL" id="FTNT01000017">
    <property type="protein sequence ID" value="SIS23734.1"/>
    <property type="molecule type" value="Genomic_DNA"/>
</dbReference>
<proteinExistence type="predicted"/>
<dbReference type="GO" id="GO:0004252">
    <property type="term" value="F:serine-type endopeptidase activity"/>
    <property type="evidence" value="ECO:0007669"/>
    <property type="project" value="InterPro"/>
</dbReference>
<feature type="domain" description="Peptidase S54 rhomboid" evidence="7">
    <location>
        <begin position="71"/>
        <end position="200"/>
    </location>
</feature>
<feature type="transmembrane region" description="Helical" evidence="6">
    <location>
        <begin position="179"/>
        <end position="198"/>
    </location>
</feature>
<reference evidence="8 9" key="1">
    <citation type="submission" date="2017-01" db="EMBL/GenBank/DDBJ databases">
        <authorList>
            <person name="Mah S.A."/>
            <person name="Swanson W.J."/>
            <person name="Moy G.W."/>
            <person name="Vacquier V.D."/>
        </authorList>
    </citation>
    <scope>NUCLEOTIDE SEQUENCE [LARGE SCALE GENOMIC DNA]</scope>
    <source>
        <strain evidence="8 9">CPCC 203464</strain>
    </source>
</reference>
<evidence type="ECO:0000313" key="8">
    <source>
        <dbReference type="EMBL" id="SIS23734.1"/>
    </source>
</evidence>
<sequence>MVQNHGVGASASRSPGDPRGDSTRLWVRSLIVIVAFVAVLYVVEAVDAATNFRLDDDGIRARDVDGLDGILWAPLLHAGWDHLAANTGPAVVLGFLVLLARRFLLATVTVWVISGAGVWLFAPANSITVGLSGVIFGWLTFLLLRGIFNRSGWQILIGVVIFLLYGGVLWGVLPAQESVSWQAHLFGAIGGVVAAWLLRRRGRTPTPAPTPDLGSPGTGR</sequence>
<dbReference type="Gene3D" id="1.20.1540.10">
    <property type="entry name" value="Rhomboid-like"/>
    <property type="match status" value="1"/>
</dbReference>
<dbReference type="GO" id="GO:0016020">
    <property type="term" value="C:membrane"/>
    <property type="evidence" value="ECO:0007669"/>
    <property type="project" value="UniProtKB-SubCell"/>
</dbReference>